<gene>
    <name evidence="2" type="ORF">CDAR_372841</name>
    <name evidence="3" type="ORF">CDAR_372951</name>
</gene>
<dbReference type="AlphaFoldDB" id="A0AAV4RRB3"/>
<reference evidence="3 4" key="1">
    <citation type="submission" date="2021-06" db="EMBL/GenBank/DDBJ databases">
        <title>Caerostris darwini draft genome.</title>
        <authorList>
            <person name="Kono N."/>
            <person name="Arakawa K."/>
        </authorList>
    </citation>
    <scope>NUCLEOTIDE SEQUENCE [LARGE SCALE GENOMIC DNA]</scope>
</reference>
<evidence type="ECO:0000256" key="1">
    <source>
        <dbReference type="SAM" id="MobiDB-lite"/>
    </source>
</evidence>
<dbReference type="EMBL" id="BPLQ01006694">
    <property type="protein sequence ID" value="GIY24448.1"/>
    <property type="molecule type" value="Genomic_DNA"/>
</dbReference>
<name>A0AAV4RRB3_9ARAC</name>
<evidence type="ECO:0000313" key="3">
    <source>
        <dbReference type="EMBL" id="GIY24448.1"/>
    </source>
</evidence>
<protein>
    <submittedName>
        <fullName evidence="3">Uncharacterized protein</fullName>
    </submittedName>
</protein>
<feature type="region of interest" description="Disordered" evidence="1">
    <location>
        <begin position="1"/>
        <end position="64"/>
    </location>
</feature>
<dbReference type="Proteomes" id="UP001054837">
    <property type="component" value="Unassembled WGS sequence"/>
</dbReference>
<keyword evidence="4" id="KW-1185">Reference proteome</keyword>
<accession>A0AAV4RRB3</accession>
<evidence type="ECO:0000313" key="2">
    <source>
        <dbReference type="EMBL" id="GIY24430.1"/>
    </source>
</evidence>
<evidence type="ECO:0000313" key="4">
    <source>
        <dbReference type="Proteomes" id="UP001054837"/>
    </source>
</evidence>
<comment type="caution">
    <text evidence="3">The sequence shown here is derived from an EMBL/GenBank/DDBJ whole genome shotgun (WGS) entry which is preliminary data.</text>
</comment>
<sequence>MLYVDMPSTLLNAGDAPLSPPQARRHCQRREGEESNPLRAATSATNGRARVTPPSPNSRTAHGVDRDVVPVRICGAKTPQSFAAIYLDENCRHRFSCLLVCALRSSR</sequence>
<proteinExistence type="predicted"/>
<dbReference type="EMBL" id="BPLQ01006694">
    <property type="protein sequence ID" value="GIY24430.1"/>
    <property type="molecule type" value="Genomic_DNA"/>
</dbReference>
<organism evidence="3 4">
    <name type="scientific">Caerostris darwini</name>
    <dbReference type="NCBI Taxonomy" id="1538125"/>
    <lineage>
        <taxon>Eukaryota</taxon>
        <taxon>Metazoa</taxon>
        <taxon>Ecdysozoa</taxon>
        <taxon>Arthropoda</taxon>
        <taxon>Chelicerata</taxon>
        <taxon>Arachnida</taxon>
        <taxon>Araneae</taxon>
        <taxon>Araneomorphae</taxon>
        <taxon>Entelegynae</taxon>
        <taxon>Araneoidea</taxon>
        <taxon>Araneidae</taxon>
        <taxon>Caerostris</taxon>
    </lineage>
</organism>